<dbReference type="InterPro" id="IPR008023">
    <property type="entry name" value="DUF748"/>
</dbReference>
<name>Q30NX8_SULDN</name>
<dbReference type="PANTHER" id="PTHR30441:SF8">
    <property type="entry name" value="DUF748 DOMAIN-CONTAINING PROTEIN"/>
    <property type="match status" value="1"/>
</dbReference>
<dbReference type="Pfam" id="PF05359">
    <property type="entry name" value="DUF748"/>
    <property type="match status" value="2"/>
</dbReference>
<dbReference type="RefSeq" id="WP_011373643.1">
    <property type="nucleotide sequence ID" value="NC_007575.1"/>
</dbReference>
<protein>
    <recommendedName>
        <fullName evidence="3">DUF748 domain-containing protein</fullName>
    </recommendedName>
</protein>
<sequence>MFKKILLSLIAFYTVVGFLVVPLLLESQIPKSVAKSTNSNITIKDISLNPYLLELKISGVELRDEENNHLASFDSLYIDVKLLPLLKGVLHVKEINFKNPQISLLYDKDRTFNFANLVKESADDNSTAKSKNSLRVIVDSLSLSNGIIAYKDFSKPQKFEFIADAISFKLTDIDTKDFSSSGAKFRFNSNLQDGGEIDLRANILALNPFAVDGRVDIKDAKLYSIWKYIQDVLRVEVADGVFSFGATYNFNIDDINATHVDNIHLTLNDLRVKPKDANNDILTLKSLNISDASMKPMDYKVSVKSVVLDSMKVKVERDEKAEIDWVGYFKSDSSSNKELKKDDNATKWSVAIESVGLKKIAAIFHDKTIKPSLKTELNSLDAEIKNITLLGEEPIKYALDLVLNTSATCRFDGSLIHKNLLLDSYIKCANFDITHYNPYIDKIAQDKLKKYNIALKSATLGFDANLLLRDENLHVAGANFDIKSLSLSRRDNKEQLAEFKNFSLKNAALDTKTKELHVENISLDELALNISRAKDGTLNLDGLVEAKEEIKNEKSVKTAEVPYNVKLDSFDMNGAKLLFDDKSIQDNSKTIIDNINISAKNIDSKEKSWFDYALGLRVNSNGSISSNGSIKHTPLEQKGEFEFKNISLKEITPYLRESTFLRISDGYFSLKSKSSYKQKADKYKVTLEGSLSVENFFLHDTRDDSTVASFIKANLNSFKFDTLSNELNMDEILLESFYIDAQIDKNKTMNLAKLLREKKSHVEEKPSNKPPLSYKLLNLKVTNGSANFADYSLPLDFKTAIHGLNGNVYAISSAKEEVSYVEIDGGVDEYGSAKLKGSVEASNIKSYMDLLFSFRNLSLNNFSGYSAQFAGYKIDQGKFFLDLEYKIFDSQLLGKNSLIIKNIKLGDEIEDENITKLPLKFAVALLENSEGVIDINMPVEGDISKPDFKYGAMILKTFVNLIVKAVASPFKFLASAMGISGDNMDFVEFEASEAVLLASEREKLDNIAKMLQEKPKLSLIVASGFDAKVDKEAMQAKKLTQLILNENANGVGVSVNTVESICSKFLGNQNITLLKSEIEKKYQKELFKLEYQKALFEKCTQMQNVNDEELIALAKTRAETLTNYLIQTKNIEKSRVIKEETKARSDSKEQWVKSTLKIEIR</sequence>
<dbReference type="HOGENOM" id="CLU_005680_1_0_7"/>
<accession>Q30NX8</accession>
<proteinExistence type="predicted"/>
<dbReference type="STRING" id="326298.Suden_2029"/>
<dbReference type="PANTHER" id="PTHR30441">
    <property type="entry name" value="DUF748 DOMAIN-CONTAINING PROTEIN"/>
    <property type="match status" value="1"/>
</dbReference>
<organism evidence="1 2">
    <name type="scientific">Sulfurimonas denitrificans (strain ATCC 33889 / DSM 1251)</name>
    <name type="common">Thiomicrospira denitrificans (strain ATCC 33889 / DSM 1251)</name>
    <dbReference type="NCBI Taxonomy" id="326298"/>
    <lineage>
        <taxon>Bacteria</taxon>
        <taxon>Pseudomonadati</taxon>
        <taxon>Campylobacterota</taxon>
        <taxon>Epsilonproteobacteria</taxon>
        <taxon>Campylobacterales</taxon>
        <taxon>Sulfurimonadaceae</taxon>
        <taxon>Sulfurimonas</taxon>
    </lineage>
</organism>
<dbReference type="GO" id="GO:0005886">
    <property type="term" value="C:plasma membrane"/>
    <property type="evidence" value="ECO:0007669"/>
    <property type="project" value="TreeGrafter"/>
</dbReference>
<keyword evidence="2" id="KW-1185">Reference proteome</keyword>
<reference evidence="1 2" key="1">
    <citation type="journal article" date="2008" name="Appl. Environ. Microbiol.">
        <title>Genome of the epsilonproteobacterial chemolithoautotroph Sulfurimonas denitrificans.</title>
        <authorList>
            <person name="Sievert S.M."/>
            <person name="Scott K.M."/>
            <person name="Klotz M.G."/>
            <person name="Chain P.S.G."/>
            <person name="Hauser L.J."/>
            <person name="Hemp J."/>
            <person name="Huegler M."/>
            <person name="Land M."/>
            <person name="Lapidus A."/>
            <person name="Larimer F.W."/>
            <person name="Lucas S."/>
            <person name="Malfatti S.A."/>
            <person name="Meyer F."/>
            <person name="Paulsen I.T."/>
            <person name="Ren Q."/>
            <person name="Simon J."/>
            <person name="Bailey K."/>
            <person name="Diaz E."/>
            <person name="Fitzpatrick K.A."/>
            <person name="Glover B."/>
            <person name="Gwatney N."/>
            <person name="Korajkic A."/>
            <person name="Long A."/>
            <person name="Mobberley J.M."/>
            <person name="Pantry S.N."/>
            <person name="Pazder G."/>
            <person name="Peterson S."/>
            <person name="Quintanilla J.D."/>
            <person name="Sprinkle R."/>
            <person name="Stephens J."/>
            <person name="Thomas P."/>
            <person name="Vaughn R."/>
            <person name="Weber M.J."/>
            <person name="Wooten L.L."/>
        </authorList>
    </citation>
    <scope>NUCLEOTIDE SEQUENCE [LARGE SCALE GENOMIC DNA]</scope>
    <source>
        <strain evidence="2">ATCC 33889 / DSM 1251</strain>
    </source>
</reference>
<dbReference type="Proteomes" id="UP000002714">
    <property type="component" value="Chromosome"/>
</dbReference>
<evidence type="ECO:0000313" key="2">
    <source>
        <dbReference type="Proteomes" id="UP000002714"/>
    </source>
</evidence>
<dbReference type="InterPro" id="IPR052894">
    <property type="entry name" value="AsmA-related"/>
</dbReference>
<gene>
    <name evidence="1" type="ordered locus">Suden_2029</name>
</gene>
<evidence type="ECO:0000313" key="1">
    <source>
        <dbReference type="EMBL" id="ABB45303.1"/>
    </source>
</evidence>
<dbReference type="EMBL" id="CP000153">
    <property type="protein sequence ID" value="ABB45303.1"/>
    <property type="molecule type" value="Genomic_DNA"/>
</dbReference>
<dbReference type="OrthoDB" id="9757969at2"/>
<dbReference type="KEGG" id="tdn:Suden_2029"/>
<dbReference type="eggNOG" id="COG3164">
    <property type="taxonomic scope" value="Bacteria"/>
</dbReference>
<dbReference type="GO" id="GO:0090313">
    <property type="term" value="P:regulation of protein targeting to membrane"/>
    <property type="evidence" value="ECO:0007669"/>
    <property type="project" value="TreeGrafter"/>
</dbReference>
<dbReference type="AlphaFoldDB" id="Q30NX8"/>
<evidence type="ECO:0008006" key="3">
    <source>
        <dbReference type="Google" id="ProtNLM"/>
    </source>
</evidence>